<reference evidence="8 9" key="1">
    <citation type="submission" date="2017-11" db="EMBL/GenBank/DDBJ databases">
        <title>Bradyrhizobium forestalis sp. nov., an efficient nitrogen-fixing bacterium isolated from nodules of forest legume species in the Amazon.</title>
        <authorList>
            <person name="Costa E.M."/>
            <person name="Guimaraes A."/>
            <person name="Carvalho T.S."/>
            <person name="Rodrigues T.L."/>
            <person name="Ribeiro P.R.A."/>
            <person name="Lebbe L."/>
            <person name="Willems A."/>
            <person name="Moreira F.M.S."/>
        </authorList>
    </citation>
    <scope>NUCLEOTIDE SEQUENCE [LARGE SCALE GENOMIC DNA]</scope>
    <source>
        <strain evidence="8 9">INPA54B</strain>
    </source>
</reference>
<dbReference type="InterPro" id="IPR011251">
    <property type="entry name" value="Luciferase-like_dom"/>
</dbReference>
<comment type="similarity">
    <text evidence="5">Belongs to the NtaA/SnaA/DszA monooxygenase family.</text>
</comment>
<protein>
    <submittedName>
        <fullName evidence="8">Nitrilotriacetate monooxygenase</fullName>
    </submittedName>
</protein>
<feature type="binding site" evidence="6">
    <location>
        <position position="102"/>
    </location>
    <ligand>
        <name>FMN</name>
        <dbReference type="ChEBI" id="CHEBI:58210"/>
    </ligand>
</feature>
<keyword evidence="9" id="KW-1185">Reference proteome</keyword>
<dbReference type="InterPro" id="IPR051260">
    <property type="entry name" value="Diverse_substr_monoxygenases"/>
</dbReference>
<evidence type="ECO:0000256" key="2">
    <source>
        <dbReference type="ARBA" id="ARBA00022643"/>
    </source>
</evidence>
<proteinExistence type="inferred from homology"/>
<sequence>MSKRTMSIGASIRGLGYNASAWRHPDVDPTVQESISFYADLAKKAEAAKLDFVFLADNLAATSIEDRPKGALGRGHDNITLEPLTAMAAIAVLTNRIGLVATCSTSYQQPYHVARQYASLDHISGGRAAWNVVPSYRQSEGANFGLVEPLSHNERYERAEEFITVVQGLWHSWERDAFIYDKKSGVFFDPAKMRALHHQGKFFQVEGPLTATRSPQGRPAIFQAGESSAGVDLGGKFADAVYTVPLEKPAAIKQRQAIREVAVRHGRSQDAVKIIPGVQPIVAATKKQLDEKLELLRSIADPLKEMGRLIIQFKEISKYDLDDVLAESFVESCVTSSARPLAEKAVASKWTVRRLCQEMAVGQQRILAGTPEEIAADLAEWFDSGACDGFNVSPSHLPGGLSEFLDQVVPILQDRGLFRAEYAGRTLREHLGVAGGGP</sequence>
<comment type="caution">
    <text evidence="8">The sequence shown here is derived from an EMBL/GenBank/DDBJ whole genome shotgun (WGS) entry which is preliminary data.</text>
</comment>
<dbReference type="NCBIfam" id="TIGR03860">
    <property type="entry name" value="FMN_nitrolo"/>
    <property type="match status" value="1"/>
</dbReference>
<keyword evidence="3" id="KW-0560">Oxidoreductase</keyword>
<dbReference type="GO" id="GO:0016705">
    <property type="term" value="F:oxidoreductase activity, acting on paired donors, with incorporation or reduction of molecular oxygen"/>
    <property type="evidence" value="ECO:0007669"/>
    <property type="project" value="InterPro"/>
</dbReference>
<dbReference type="AlphaFoldDB" id="A0A2M8QXN8"/>
<evidence type="ECO:0000256" key="6">
    <source>
        <dbReference type="PIRSR" id="PIRSR000337-1"/>
    </source>
</evidence>
<evidence type="ECO:0000313" key="9">
    <source>
        <dbReference type="Proteomes" id="UP000231194"/>
    </source>
</evidence>
<dbReference type="PANTHER" id="PTHR30011:SF16">
    <property type="entry name" value="C2H2 FINGER DOMAIN TRANSCRIPTION FACTOR (EUROFUNG)-RELATED"/>
    <property type="match status" value="1"/>
</dbReference>
<dbReference type="RefSeq" id="WP_100236644.1">
    <property type="nucleotide sequence ID" value="NZ_PGVG01000066.1"/>
</dbReference>
<name>A0A2M8QXN8_9BRAD</name>
<dbReference type="CDD" id="cd01095">
    <property type="entry name" value="Nitrilotriacetate_monoxgenase"/>
    <property type="match status" value="1"/>
</dbReference>
<dbReference type="InterPro" id="IPR016215">
    <property type="entry name" value="NTA_MOA"/>
</dbReference>
<dbReference type="InterPro" id="IPR036661">
    <property type="entry name" value="Luciferase-like_sf"/>
</dbReference>
<evidence type="ECO:0000256" key="4">
    <source>
        <dbReference type="ARBA" id="ARBA00023033"/>
    </source>
</evidence>
<feature type="binding site" evidence="6">
    <location>
        <position position="227"/>
    </location>
    <ligand>
        <name>FMN</name>
        <dbReference type="ChEBI" id="CHEBI:58210"/>
    </ligand>
</feature>
<evidence type="ECO:0000256" key="3">
    <source>
        <dbReference type="ARBA" id="ARBA00023002"/>
    </source>
</evidence>
<evidence type="ECO:0000256" key="5">
    <source>
        <dbReference type="ARBA" id="ARBA00033748"/>
    </source>
</evidence>
<dbReference type="Gene3D" id="3.20.20.30">
    <property type="entry name" value="Luciferase-like domain"/>
    <property type="match status" value="1"/>
</dbReference>
<dbReference type="EMBL" id="PGVG01000066">
    <property type="protein sequence ID" value="PJG50322.1"/>
    <property type="molecule type" value="Genomic_DNA"/>
</dbReference>
<organism evidence="8 9">
    <name type="scientific">Bradyrhizobium forestalis</name>
    <dbReference type="NCBI Taxonomy" id="1419263"/>
    <lineage>
        <taxon>Bacteria</taxon>
        <taxon>Pseudomonadati</taxon>
        <taxon>Pseudomonadota</taxon>
        <taxon>Alphaproteobacteria</taxon>
        <taxon>Hyphomicrobiales</taxon>
        <taxon>Nitrobacteraceae</taxon>
        <taxon>Bradyrhizobium</taxon>
    </lineage>
</organism>
<dbReference type="PANTHER" id="PTHR30011">
    <property type="entry name" value="ALKANESULFONATE MONOOXYGENASE-RELATED"/>
    <property type="match status" value="1"/>
</dbReference>
<dbReference type="Proteomes" id="UP000231194">
    <property type="component" value="Unassembled WGS sequence"/>
</dbReference>
<dbReference type="SUPFAM" id="SSF51679">
    <property type="entry name" value="Bacterial luciferase-like"/>
    <property type="match status" value="1"/>
</dbReference>
<keyword evidence="2 6" id="KW-0288">FMN</keyword>
<gene>
    <name evidence="8" type="ORF">CVM73_37055</name>
</gene>
<evidence type="ECO:0000259" key="7">
    <source>
        <dbReference type="Pfam" id="PF00296"/>
    </source>
</evidence>
<dbReference type="Pfam" id="PF00296">
    <property type="entry name" value="Bac_luciferase"/>
    <property type="match status" value="1"/>
</dbReference>
<feature type="binding site" evidence="6">
    <location>
        <position position="152"/>
    </location>
    <ligand>
        <name>FMN</name>
        <dbReference type="ChEBI" id="CHEBI:58210"/>
    </ligand>
</feature>
<feature type="binding site" evidence="6">
    <location>
        <position position="156"/>
    </location>
    <ligand>
        <name>FMN</name>
        <dbReference type="ChEBI" id="CHEBI:58210"/>
    </ligand>
</feature>
<dbReference type="GO" id="GO:0004497">
    <property type="term" value="F:monooxygenase activity"/>
    <property type="evidence" value="ECO:0007669"/>
    <property type="project" value="UniProtKB-KW"/>
</dbReference>
<keyword evidence="1 6" id="KW-0285">Flavoprotein</keyword>
<evidence type="ECO:0000313" key="8">
    <source>
        <dbReference type="EMBL" id="PJG50322.1"/>
    </source>
</evidence>
<feature type="domain" description="Luciferase-like" evidence="7">
    <location>
        <begin position="26"/>
        <end position="386"/>
    </location>
</feature>
<keyword evidence="4 8" id="KW-0503">Monooxygenase</keyword>
<evidence type="ECO:0000256" key="1">
    <source>
        <dbReference type="ARBA" id="ARBA00022630"/>
    </source>
</evidence>
<accession>A0A2M8QXN8</accession>
<dbReference type="PIRSF" id="PIRSF000337">
    <property type="entry name" value="NTA_MOA"/>
    <property type="match status" value="1"/>
</dbReference>
<feature type="binding site" evidence="6">
    <location>
        <position position="57"/>
    </location>
    <ligand>
        <name>FMN</name>
        <dbReference type="ChEBI" id="CHEBI:58210"/>
    </ligand>
</feature>
<dbReference type="OrthoDB" id="9779442at2"/>